<dbReference type="EC" id="1.8.3.2" evidence="6"/>
<feature type="chain" id="PRO_5025437586" description="Sulfhydryl oxidase" evidence="7">
    <location>
        <begin position="27"/>
        <end position="223"/>
    </location>
</feature>
<dbReference type="AlphaFoldDB" id="A0A6A7C823"/>
<dbReference type="GO" id="GO:0016971">
    <property type="term" value="F:flavin-dependent sulfhydryl oxidase activity"/>
    <property type="evidence" value="ECO:0007669"/>
    <property type="project" value="InterPro"/>
</dbReference>
<evidence type="ECO:0000259" key="8">
    <source>
        <dbReference type="PROSITE" id="PS51324"/>
    </source>
</evidence>
<dbReference type="FunFam" id="1.20.120.310:FF:000002">
    <property type="entry name" value="Sulfhydryl oxidase"/>
    <property type="match status" value="1"/>
</dbReference>
<comment type="catalytic activity">
    <reaction evidence="6">
        <text>2 R'C(R)SH + O2 = R'C(R)S-S(R)CR' + H2O2</text>
        <dbReference type="Rhea" id="RHEA:17357"/>
        <dbReference type="ChEBI" id="CHEBI:15379"/>
        <dbReference type="ChEBI" id="CHEBI:16240"/>
        <dbReference type="ChEBI" id="CHEBI:16520"/>
        <dbReference type="ChEBI" id="CHEBI:17412"/>
        <dbReference type="EC" id="1.8.3.2"/>
    </reaction>
</comment>
<dbReference type="Pfam" id="PF04777">
    <property type="entry name" value="Evr1_Alr"/>
    <property type="match status" value="1"/>
</dbReference>
<evidence type="ECO:0000256" key="5">
    <source>
        <dbReference type="ARBA" id="ARBA00023157"/>
    </source>
</evidence>
<dbReference type="Gene3D" id="1.20.120.310">
    <property type="entry name" value="ERV/ALR sulfhydryl oxidase domain"/>
    <property type="match status" value="1"/>
</dbReference>
<proteinExistence type="predicted"/>
<dbReference type="PROSITE" id="PS51324">
    <property type="entry name" value="ERV_ALR"/>
    <property type="match status" value="1"/>
</dbReference>
<evidence type="ECO:0000256" key="1">
    <source>
        <dbReference type="ARBA" id="ARBA00001974"/>
    </source>
</evidence>
<evidence type="ECO:0000256" key="7">
    <source>
        <dbReference type="SAM" id="SignalP"/>
    </source>
</evidence>
<dbReference type="GO" id="GO:0005739">
    <property type="term" value="C:mitochondrion"/>
    <property type="evidence" value="ECO:0007669"/>
    <property type="project" value="TreeGrafter"/>
</dbReference>
<keyword evidence="5" id="KW-1015">Disulfide bond</keyword>
<keyword evidence="10" id="KW-1185">Reference proteome</keyword>
<organism evidence="9 10">
    <name type="scientific">Piedraia hortae CBS 480.64</name>
    <dbReference type="NCBI Taxonomy" id="1314780"/>
    <lineage>
        <taxon>Eukaryota</taxon>
        <taxon>Fungi</taxon>
        <taxon>Dikarya</taxon>
        <taxon>Ascomycota</taxon>
        <taxon>Pezizomycotina</taxon>
        <taxon>Dothideomycetes</taxon>
        <taxon>Dothideomycetidae</taxon>
        <taxon>Capnodiales</taxon>
        <taxon>Piedraiaceae</taxon>
        <taxon>Piedraia</taxon>
    </lineage>
</organism>
<keyword evidence="4 6" id="KW-0560">Oxidoreductase</keyword>
<dbReference type="PANTHER" id="PTHR12645">
    <property type="entry name" value="ALR/ERV"/>
    <property type="match status" value="1"/>
</dbReference>
<keyword evidence="3 6" id="KW-0274">FAD</keyword>
<sequence length="223" mass="24918">MTRRFFVPSLVFAVVLVLVLFTSVYRHDPPHHDDLPARRTLKTPIRAEAHSIKSQPLAAQPIEAQPKAQLPLHSTPPLAAAISLHPTDNLLTGTTIMPKLGNATAKAELGRAAWRLFHTIMARFPDKPTPDEREALHSYIHLFVRLYPCGECAEHFREIVRRFPPQVSSRSAAATWACHVHNQVNLRLGKEVFDCSNIGEFYDCGCAEGEEENEEEKGKGKVA</sequence>
<protein>
    <recommendedName>
        <fullName evidence="6">Sulfhydryl oxidase</fullName>
        <ecNumber evidence="6">1.8.3.2</ecNumber>
    </recommendedName>
</protein>
<feature type="domain" description="ERV/ALR sulfhydryl oxidase" evidence="8">
    <location>
        <begin position="102"/>
        <end position="202"/>
    </location>
</feature>
<evidence type="ECO:0000256" key="2">
    <source>
        <dbReference type="ARBA" id="ARBA00022630"/>
    </source>
</evidence>
<evidence type="ECO:0000256" key="4">
    <source>
        <dbReference type="ARBA" id="ARBA00023002"/>
    </source>
</evidence>
<feature type="signal peptide" evidence="7">
    <location>
        <begin position="1"/>
        <end position="26"/>
    </location>
</feature>
<dbReference type="InterPro" id="IPR017905">
    <property type="entry name" value="ERV/ALR_sulphydryl_oxidase"/>
</dbReference>
<evidence type="ECO:0000256" key="3">
    <source>
        <dbReference type="ARBA" id="ARBA00022827"/>
    </source>
</evidence>
<reference evidence="9" key="1">
    <citation type="journal article" date="2020" name="Stud. Mycol.">
        <title>101 Dothideomycetes genomes: a test case for predicting lifestyles and emergence of pathogens.</title>
        <authorList>
            <person name="Haridas S."/>
            <person name="Albert R."/>
            <person name="Binder M."/>
            <person name="Bloem J."/>
            <person name="Labutti K."/>
            <person name="Salamov A."/>
            <person name="Andreopoulos B."/>
            <person name="Baker S."/>
            <person name="Barry K."/>
            <person name="Bills G."/>
            <person name="Bluhm B."/>
            <person name="Cannon C."/>
            <person name="Castanera R."/>
            <person name="Culley D."/>
            <person name="Daum C."/>
            <person name="Ezra D."/>
            <person name="Gonzalez J."/>
            <person name="Henrissat B."/>
            <person name="Kuo A."/>
            <person name="Liang C."/>
            <person name="Lipzen A."/>
            <person name="Lutzoni F."/>
            <person name="Magnuson J."/>
            <person name="Mondo S."/>
            <person name="Nolan M."/>
            <person name="Ohm R."/>
            <person name="Pangilinan J."/>
            <person name="Park H.-J."/>
            <person name="Ramirez L."/>
            <person name="Alfaro M."/>
            <person name="Sun H."/>
            <person name="Tritt A."/>
            <person name="Yoshinaga Y."/>
            <person name="Zwiers L.-H."/>
            <person name="Turgeon B."/>
            <person name="Goodwin S."/>
            <person name="Spatafora J."/>
            <person name="Crous P."/>
            <person name="Grigoriev I."/>
        </authorList>
    </citation>
    <scope>NUCLEOTIDE SEQUENCE</scope>
    <source>
        <strain evidence="9">CBS 480.64</strain>
    </source>
</reference>
<comment type="cofactor">
    <cofactor evidence="1 6">
        <name>FAD</name>
        <dbReference type="ChEBI" id="CHEBI:57692"/>
    </cofactor>
</comment>
<keyword evidence="2 6" id="KW-0285">Flavoprotein</keyword>
<evidence type="ECO:0000256" key="6">
    <source>
        <dbReference type="RuleBase" id="RU371123"/>
    </source>
</evidence>
<dbReference type="OrthoDB" id="59470at2759"/>
<dbReference type="EMBL" id="MU005960">
    <property type="protein sequence ID" value="KAF2863563.1"/>
    <property type="molecule type" value="Genomic_DNA"/>
</dbReference>
<evidence type="ECO:0000313" key="9">
    <source>
        <dbReference type="EMBL" id="KAF2863563.1"/>
    </source>
</evidence>
<dbReference type="InterPro" id="IPR039799">
    <property type="entry name" value="ALR/ERV"/>
</dbReference>
<accession>A0A6A7C823</accession>
<dbReference type="InterPro" id="IPR036774">
    <property type="entry name" value="ERV/ALR_sulphydryl_oxid_sf"/>
</dbReference>
<dbReference type="SUPFAM" id="SSF69000">
    <property type="entry name" value="FAD-dependent thiol oxidase"/>
    <property type="match status" value="1"/>
</dbReference>
<keyword evidence="7" id="KW-0732">Signal</keyword>
<evidence type="ECO:0000313" key="10">
    <source>
        <dbReference type="Proteomes" id="UP000799421"/>
    </source>
</evidence>
<dbReference type="GO" id="GO:0050660">
    <property type="term" value="F:flavin adenine dinucleotide binding"/>
    <property type="evidence" value="ECO:0007669"/>
    <property type="project" value="TreeGrafter"/>
</dbReference>
<dbReference type="PANTHER" id="PTHR12645:SF1">
    <property type="entry name" value="FAD-LINKED SULFHYDRYL OXIDASE ERV2"/>
    <property type="match status" value="1"/>
</dbReference>
<gene>
    <name evidence="9" type="ORF">K470DRAFT_254865</name>
</gene>
<dbReference type="Proteomes" id="UP000799421">
    <property type="component" value="Unassembled WGS sequence"/>
</dbReference>
<name>A0A6A7C823_9PEZI</name>